<dbReference type="Gene3D" id="3.40.30.10">
    <property type="entry name" value="Glutaredoxin"/>
    <property type="match status" value="1"/>
</dbReference>
<dbReference type="GO" id="GO:0005739">
    <property type="term" value="C:mitochondrion"/>
    <property type="evidence" value="ECO:0007669"/>
    <property type="project" value="UniProtKB-SubCell"/>
</dbReference>
<comment type="caution">
    <text evidence="6">The sequence shown here is derived from an EMBL/GenBank/DDBJ whole genome shotgun (WGS) entry which is preliminary data.</text>
</comment>
<evidence type="ECO:0000256" key="2">
    <source>
        <dbReference type="ARBA" id="ARBA00022980"/>
    </source>
</evidence>
<keyword evidence="7" id="KW-1185">Reference proteome</keyword>
<accession>A0A9P6ALP1</accession>
<dbReference type="Proteomes" id="UP000886523">
    <property type="component" value="Unassembled WGS sequence"/>
</dbReference>
<evidence type="ECO:0000256" key="3">
    <source>
        <dbReference type="ARBA" id="ARBA00023128"/>
    </source>
</evidence>
<dbReference type="GO" id="GO:1990904">
    <property type="term" value="C:ribonucleoprotein complex"/>
    <property type="evidence" value="ECO:0007669"/>
    <property type="project" value="UniProtKB-KW"/>
</dbReference>
<keyword evidence="3" id="KW-0496">Mitochondrion</keyword>
<dbReference type="InterPro" id="IPR040049">
    <property type="entry name" value="Ribosomal_mS25/mL61"/>
</dbReference>
<keyword evidence="4" id="KW-0687">Ribonucleoprotein</keyword>
<dbReference type="EMBL" id="MU129067">
    <property type="protein sequence ID" value="KAF9508016.1"/>
    <property type="molecule type" value="Genomic_DNA"/>
</dbReference>
<evidence type="ECO:0000313" key="7">
    <source>
        <dbReference type="Proteomes" id="UP000886523"/>
    </source>
</evidence>
<sequence length="130" mass="14329">MATPRAPSSLTKVLSVLKAAPAPILPSVRALKLTLAKKNAHFGARHFLKEELPRIAYVNPALEVEVEKKEKAKEEQWDPQMVVHFVDGSTQTINMQMKHSSKILEELMTLGDFMPQPVPSSNSPPSSTSV</sequence>
<keyword evidence="2" id="KW-0689">Ribosomal protein</keyword>
<gene>
    <name evidence="6" type="ORF">BS47DRAFT_1350838</name>
</gene>
<reference evidence="6" key="1">
    <citation type="journal article" date="2020" name="Nat. Commun.">
        <title>Large-scale genome sequencing of mycorrhizal fungi provides insights into the early evolution of symbiotic traits.</title>
        <authorList>
            <person name="Miyauchi S."/>
            <person name="Kiss E."/>
            <person name="Kuo A."/>
            <person name="Drula E."/>
            <person name="Kohler A."/>
            <person name="Sanchez-Garcia M."/>
            <person name="Morin E."/>
            <person name="Andreopoulos B."/>
            <person name="Barry K.W."/>
            <person name="Bonito G."/>
            <person name="Buee M."/>
            <person name="Carver A."/>
            <person name="Chen C."/>
            <person name="Cichocki N."/>
            <person name="Clum A."/>
            <person name="Culley D."/>
            <person name="Crous P.W."/>
            <person name="Fauchery L."/>
            <person name="Girlanda M."/>
            <person name="Hayes R.D."/>
            <person name="Keri Z."/>
            <person name="LaButti K."/>
            <person name="Lipzen A."/>
            <person name="Lombard V."/>
            <person name="Magnuson J."/>
            <person name="Maillard F."/>
            <person name="Murat C."/>
            <person name="Nolan M."/>
            <person name="Ohm R.A."/>
            <person name="Pangilinan J."/>
            <person name="Pereira M.F."/>
            <person name="Perotto S."/>
            <person name="Peter M."/>
            <person name="Pfister S."/>
            <person name="Riley R."/>
            <person name="Sitrit Y."/>
            <person name="Stielow J.B."/>
            <person name="Szollosi G."/>
            <person name="Zifcakova L."/>
            <person name="Stursova M."/>
            <person name="Spatafora J.W."/>
            <person name="Tedersoo L."/>
            <person name="Vaario L.M."/>
            <person name="Yamada A."/>
            <person name="Yan M."/>
            <person name="Wang P."/>
            <person name="Xu J."/>
            <person name="Bruns T."/>
            <person name="Baldrian P."/>
            <person name="Vilgalys R."/>
            <person name="Dunand C."/>
            <person name="Henrissat B."/>
            <person name="Grigoriev I.V."/>
            <person name="Hibbett D."/>
            <person name="Nagy L.G."/>
            <person name="Martin F.M."/>
        </authorList>
    </citation>
    <scope>NUCLEOTIDE SEQUENCE</scope>
    <source>
        <strain evidence="6">UP504</strain>
    </source>
</reference>
<dbReference type="PANTHER" id="PTHR13274">
    <property type="entry name" value="MITOCHONDRIAL RIBOSOMAL PROTEIN S25"/>
    <property type="match status" value="1"/>
</dbReference>
<organism evidence="6 7">
    <name type="scientific">Hydnum rufescens UP504</name>
    <dbReference type="NCBI Taxonomy" id="1448309"/>
    <lineage>
        <taxon>Eukaryota</taxon>
        <taxon>Fungi</taxon>
        <taxon>Dikarya</taxon>
        <taxon>Basidiomycota</taxon>
        <taxon>Agaricomycotina</taxon>
        <taxon>Agaricomycetes</taxon>
        <taxon>Cantharellales</taxon>
        <taxon>Hydnaceae</taxon>
        <taxon>Hydnum</taxon>
    </lineage>
</organism>
<dbReference type="InterPro" id="IPR007741">
    <property type="entry name" value="Ribosomal_mL43/mS25/NADH_DH"/>
</dbReference>
<dbReference type="AlphaFoldDB" id="A0A9P6ALP1"/>
<dbReference type="GO" id="GO:0005840">
    <property type="term" value="C:ribosome"/>
    <property type="evidence" value="ECO:0007669"/>
    <property type="project" value="UniProtKB-KW"/>
</dbReference>
<name>A0A9P6ALP1_9AGAM</name>
<evidence type="ECO:0000256" key="4">
    <source>
        <dbReference type="ARBA" id="ARBA00023274"/>
    </source>
</evidence>
<dbReference type="Pfam" id="PF05047">
    <property type="entry name" value="L51_S25_CI-B8"/>
    <property type="match status" value="1"/>
</dbReference>
<evidence type="ECO:0000256" key="1">
    <source>
        <dbReference type="ARBA" id="ARBA00004173"/>
    </source>
</evidence>
<comment type="subcellular location">
    <subcellularLocation>
        <location evidence="1">Mitochondrion</location>
    </subcellularLocation>
</comment>
<proteinExistence type="predicted"/>
<dbReference type="GO" id="GO:0003735">
    <property type="term" value="F:structural constituent of ribosome"/>
    <property type="evidence" value="ECO:0007669"/>
    <property type="project" value="InterPro"/>
</dbReference>
<protein>
    <recommendedName>
        <fullName evidence="5">Ribosomal protein/NADH dehydrogenase domain-containing protein</fullName>
    </recommendedName>
</protein>
<evidence type="ECO:0000313" key="6">
    <source>
        <dbReference type="EMBL" id="KAF9508016.1"/>
    </source>
</evidence>
<feature type="domain" description="Ribosomal protein/NADH dehydrogenase" evidence="5">
    <location>
        <begin position="36"/>
        <end position="112"/>
    </location>
</feature>
<dbReference type="PANTHER" id="PTHR13274:SF2">
    <property type="entry name" value="SMALL RIBOSOMAL SUBUNIT PROTEIN MS25"/>
    <property type="match status" value="1"/>
</dbReference>
<evidence type="ECO:0000259" key="5">
    <source>
        <dbReference type="SMART" id="SM00916"/>
    </source>
</evidence>
<dbReference type="SUPFAM" id="SSF52833">
    <property type="entry name" value="Thioredoxin-like"/>
    <property type="match status" value="1"/>
</dbReference>
<dbReference type="SMART" id="SM00916">
    <property type="entry name" value="L51_S25_CI-B8"/>
    <property type="match status" value="1"/>
</dbReference>
<dbReference type="OrthoDB" id="1696305at2759"/>
<dbReference type="InterPro" id="IPR036249">
    <property type="entry name" value="Thioredoxin-like_sf"/>
</dbReference>